<dbReference type="Proteomes" id="UP001595547">
    <property type="component" value="Unassembled WGS sequence"/>
</dbReference>
<dbReference type="RefSeq" id="WP_380074294.1">
    <property type="nucleotide sequence ID" value="NZ_JBHRTO010000002.1"/>
</dbReference>
<keyword evidence="5 6" id="KW-0808">Transferase</keyword>
<dbReference type="InterPro" id="IPR015813">
    <property type="entry name" value="Pyrv/PenolPyrv_kinase-like_dom"/>
</dbReference>
<evidence type="ECO:0000256" key="4">
    <source>
        <dbReference type="ARBA" id="ARBA00022655"/>
    </source>
</evidence>
<evidence type="ECO:0000256" key="3">
    <source>
        <dbReference type="ARBA" id="ARBA00012618"/>
    </source>
</evidence>
<dbReference type="PANTHER" id="PTHR20881">
    <property type="entry name" value="3-METHYL-2-OXOBUTANOATE HYDROXYMETHYLTRANSFERASE"/>
    <property type="match status" value="1"/>
</dbReference>
<accession>A0ABV7J1T8</accession>
<dbReference type="EC" id="2.1.2.11" evidence="3"/>
<dbReference type="SUPFAM" id="SSF51621">
    <property type="entry name" value="Phosphoenolpyruvate/pyruvate domain"/>
    <property type="match status" value="1"/>
</dbReference>
<comment type="subunit">
    <text evidence="2">Homodecamer; pentamer of dimers.</text>
</comment>
<dbReference type="Pfam" id="PF02548">
    <property type="entry name" value="Pantoate_transf"/>
    <property type="match status" value="1"/>
</dbReference>
<name>A0ABV7J1T8_9RHOB</name>
<dbReference type="InterPro" id="IPR040442">
    <property type="entry name" value="Pyrv_kinase-like_dom_sf"/>
</dbReference>
<dbReference type="GO" id="GO:0003864">
    <property type="term" value="F:3-methyl-2-oxobutanoate hydroxymethyltransferase activity"/>
    <property type="evidence" value="ECO:0007669"/>
    <property type="project" value="UniProtKB-EC"/>
</dbReference>
<evidence type="ECO:0000256" key="1">
    <source>
        <dbReference type="ARBA" id="ARBA00008676"/>
    </source>
</evidence>
<gene>
    <name evidence="6" type="ORF">ACFOGH_16680</name>
</gene>
<evidence type="ECO:0000313" key="7">
    <source>
        <dbReference type="Proteomes" id="UP001595547"/>
    </source>
</evidence>
<protein>
    <recommendedName>
        <fullName evidence="3">3-methyl-2-oxobutanoate hydroxymethyltransferase</fullName>
        <ecNumber evidence="3">2.1.2.11</ecNumber>
    </recommendedName>
</protein>
<evidence type="ECO:0000256" key="5">
    <source>
        <dbReference type="ARBA" id="ARBA00022679"/>
    </source>
</evidence>
<comment type="caution">
    <text evidence="6">The sequence shown here is derived from an EMBL/GenBank/DDBJ whole genome shotgun (WGS) entry which is preliminary data.</text>
</comment>
<dbReference type="InterPro" id="IPR003700">
    <property type="entry name" value="Pantoate_hydroxy_MeTrfase"/>
</dbReference>
<evidence type="ECO:0000313" key="6">
    <source>
        <dbReference type="EMBL" id="MFC3182635.1"/>
    </source>
</evidence>
<dbReference type="Gene3D" id="3.20.20.60">
    <property type="entry name" value="Phosphoenolpyruvate-binding domains"/>
    <property type="match status" value="1"/>
</dbReference>
<reference evidence="7" key="1">
    <citation type="journal article" date="2019" name="Int. J. Syst. Evol. Microbiol.">
        <title>The Global Catalogue of Microorganisms (GCM) 10K type strain sequencing project: providing services to taxonomists for standard genome sequencing and annotation.</title>
        <authorList>
            <consortium name="The Broad Institute Genomics Platform"/>
            <consortium name="The Broad Institute Genome Sequencing Center for Infectious Disease"/>
            <person name="Wu L."/>
            <person name="Ma J."/>
        </authorList>
    </citation>
    <scope>NUCLEOTIDE SEQUENCE [LARGE SCALE GENOMIC DNA]</scope>
    <source>
        <strain evidence="7">KCTC 52039</strain>
    </source>
</reference>
<proteinExistence type="inferred from homology"/>
<dbReference type="EMBL" id="JBHRTO010000002">
    <property type="protein sequence ID" value="MFC3182635.1"/>
    <property type="molecule type" value="Genomic_DNA"/>
</dbReference>
<sequence>MSRLTVKDLLDARGKHQFAMLRVETLEEAEAAEKAGVELLSIPPAMIMDRQFRDAAPTAFAFPGDNFYEIGDTADFLKWAFPLYKAGADGFYCSGSLQTVKAMADHGLPVCGHVGLIPSKRTWTGGFKAVGKTLASAQLVYQQCRALEEAGAFAAEIEVVPQAITAAIAAKTGLFLISMGAGPAGHAQYLFSDDVLGQNTGHVPRHAKRYADFSREYARLQQMRVAAMTAYVADVRDGSYPAPQHLVESDADVVAQFCDWLALQD</sequence>
<organism evidence="6 7">
    <name type="scientific">Cypionkella sinensis</name>
    <dbReference type="NCBI Taxonomy" id="1756043"/>
    <lineage>
        <taxon>Bacteria</taxon>
        <taxon>Pseudomonadati</taxon>
        <taxon>Pseudomonadota</taxon>
        <taxon>Alphaproteobacteria</taxon>
        <taxon>Rhodobacterales</taxon>
        <taxon>Paracoccaceae</taxon>
        <taxon>Cypionkella</taxon>
    </lineage>
</organism>
<evidence type="ECO:0000256" key="2">
    <source>
        <dbReference type="ARBA" id="ARBA00011424"/>
    </source>
</evidence>
<dbReference type="PANTHER" id="PTHR20881:SF0">
    <property type="entry name" value="3-METHYL-2-OXOBUTANOATE HYDROXYMETHYLTRANSFERASE"/>
    <property type="match status" value="1"/>
</dbReference>
<keyword evidence="4" id="KW-0566">Pantothenate biosynthesis</keyword>
<comment type="similarity">
    <text evidence="1">Belongs to the PanB family.</text>
</comment>
<keyword evidence="7" id="KW-1185">Reference proteome</keyword>